<dbReference type="GO" id="GO:0005829">
    <property type="term" value="C:cytosol"/>
    <property type="evidence" value="ECO:0007669"/>
    <property type="project" value="TreeGrafter"/>
</dbReference>
<organism evidence="6 7">
    <name type="scientific">Candidatus Gallibacteroides avistercoris</name>
    <dbReference type="NCBI Taxonomy" id="2840833"/>
    <lineage>
        <taxon>Bacteria</taxon>
        <taxon>Pseudomonadati</taxon>
        <taxon>Bacteroidota</taxon>
        <taxon>Bacteroidia</taxon>
        <taxon>Bacteroidales</taxon>
        <taxon>Bacteroidaceae</taxon>
        <taxon>Bacteroidaceae incertae sedis</taxon>
        <taxon>Candidatus Gallibacteroides</taxon>
    </lineage>
</organism>
<proteinExistence type="inferred from homology"/>
<evidence type="ECO:0000313" key="6">
    <source>
        <dbReference type="EMBL" id="HIU54528.1"/>
    </source>
</evidence>
<evidence type="ECO:0000256" key="1">
    <source>
        <dbReference type="ARBA" id="ARBA00022490"/>
    </source>
</evidence>
<gene>
    <name evidence="3 6" type="primary">rimP</name>
    <name evidence="6" type="ORF">IAB03_01820</name>
</gene>
<accession>A0A9D1M6N5</accession>
<reference evidence="6" key="1">
    <citation type="submission" date="2020-10" db="EMBL/GenBank/DDBJ databases">
        <authorList>
            <person name="Gilroy R."/>
        </authorList>
    </citation>
    <scope>NUCLEOTIDE SEQUENCE</scope>
    <source>
        <strain evidence="6">CHK158-818</strain>
    </source>
</reference>
<dbReference type="HAMAP" id="MF_01077">
    <property type="entry name" value="RimP"/>
    <property type="match status" value="1"/>
</dbReference>
<dbReference type="InterPro" id="IPR035956">
    <property type="entry name" value="RimP_N_sf"/>
</dbReference>
<dbReference type="Pfam" id="PF02576">
    <property type="entry name" value="RimP_N"/>
    <property type="match status" value="1"/>
</dbReference>
<comment type="function">
    <text evidence="3">Required for maturation of 30S ribosomal subunits.</text>
</comment>
<dbReference type="InterPro" id="IPR003728">
    <property type="entry name" value="Ribosome_maturation_RimP"/>
</dbReference>
<comment type="caution">
    <text evidence="6">The sequence shown here is derived from an EMBL/GenBank/DDBJ whole genome shotgun (WGS) entry which is preliminary data.</text>
</comment>
<dbReference type="Gene3D" id="3.30.300.70">
    <property type="entry name" value="RimP-like superfamily, N-terminal"/>
    <property type="match status" value="1"/>
</dbReference>
<dbReference type="GO" id="GO:0006412">
    <property type="term" value="P:translation"/>
    <property type="evidence" value="ECO:0007669"/>
    <property type="project" value="TreeGrafter"/>
</dbReference>
<evidence type="ECO:0000313" key="7">
    <source>
        <dbReference type="Proteomes" id="UP000824112"/>
    </source>
</evidence>
<dbReference type="AlphaFoldDB" id="A0A9D1M6N5"/>
<feature type="domain" description="Ribosome maturation factor RimP N-terminal" evidence="4">
    <location>
        <begin position="15"/>
        <end position="76"/>
    </location>
</feature>
<dbReference type="Pfam" id="PF14438">
    <property type="entry name" value="SM-ATX"/>
    <property type="match status" value="1"/>
</dbReference>
<dbReference type="EMBL" id="DVNA01000040">
    <property type="protein sequence ID" value="HIU54528.1"/>
    <property type="molecule type" value="Genomic_DNA"/>
</dbReference>
<dbReference type="InterPro" id="IPR028989">
    <property type="entry name" value="RimP_N"/>
</dbReference>
<evidence type="ECO:0000256" key="2">
    <source>
        <dbReference type="ARBA" id="ARBA00022517"/>
    </source>
</evidence>
<comment type="subcellular location">
    <subcellularLocation>
        <location evidence="3">Cytoplasm</location>
    </subcellularLocation>
</comment>
<feature type="domain" description="Ataxin 2 SM" evidence="5">
    <location>
        <begin position="88"/>
        <end position="147"/>
    </location>
</feature>
<dbReference type="NCBIfam" id="NF002531">
    <property type="entry name" value="PRK02001.1"/>
    <property type="match status" value="1"/>
</dbReference>
<dbReference type="GO" id="GO:0000028">
    <property type="term" value="P:ribosomal small subunit assembly"/>
    <property type="evidence" value="ECO:0007669"/>
    <property type="project" value="TreeGrafter"/>
</dbReference>
<reference evidence="6" key="2">
    <citation type="journal article" date="2021" name="PeerJ">
        <title>Extensive microbial diversity within the chicken gut microbiome revealed by metagenomics and culture.</title>
        <authorList>
            <person name="Gilroy R."/>
            <person name="Ravi A."/>
            <person name="Getino M."/>
            <person name="Pursley I."/>
            <person name="Horton D.L."/>
            <person name="Alikhan N.F."/>
            <person name="Baker D."/>
            <person name="Gharbi K."/>
            <person name="Hall N."/>
            <person name="Watson M."/>
            <person name="Adriaenssens E.M."/>
            <person name="Foster-Nyarko E."/>
            <person name="Jarju S."/>
            <person name="Secka A."/>
            <person name="Antonio M."/>
            <person name="Oren A."/>
            <person name="Chaudhuri R.R."/>
            <person name="La Ragione R."/>
            <person name="Hildebrand F."/>
            <person name="Pallen M.J."/>
        </authorList>
    </citation>
    <scope>NUCLEOTIDE SEQUENCE</scope>
    <source>
        <strain evidence="6">CHK158-818</strain>
    </source>
</reference>
<protein>
    <recommendedName>
        <fullName evidence="3">Ribosome maturation factor RimP</fullName>
    </recommendedName>
</protein>
<evidence type="ECO:0000256" key="3">
    <source>
        <dbReference type="HAMAP-Rule" id="MF_01077"/>
    </source>
</evidence>
<name>A0A9D1M6N5_9BACT</name>
<evidence type="ECO:0000259" key="4">
    <source>
        <dbReference type="Pfam" id="PF02576"/>
    </source>
</evidence>
<sequence length="156" mass="17461">MIEKKEITAIIQEWIADNAGYFLVDVEIKPGNSIVVEIDHNEGVDISTCSDLSQFIESRLDRDVEDYELEVGSAGLTAPFKVLGQYLKNIGNEVEVLTKSGQKLAGVLKSADDSGFTLTVVKKVKPEGSKKKIEIEEDLSFQTDEIKYIKYLIRFK</sequence>
<dbReference type="InterPro" id="IPR025852">
    <property type="entry name" value="SM_dom_ATX"/>
</dbReference>
<dbReference type="PANTHER" id="PTHR33867:SF1">
    <property type="entry name" value="RIBOSOME MATURATION FACTOR RIMP"/>
    <property type="match status" value="1"/>
</dbReference>
<keyword evidence="2 3" id="KW-0690">Ribosome biogenesis</keyword>
<dbReference type="Proteomes" id="UP000824112">
    <property type="component" value="Unassembled WGS sequence"/>
</dbReference>
<comment type="similarity">
    <text evidence="3">Belongs to the RimP family.</text>
</comment>
<evidence type="ECO:0000259" key="5">
    <source>
        <dbReference type="Pfam" id="PF14438"/>
    </source>
</evidence>
<dbReference type="SUPFAM" id="SSF75420">
    <property type="entry name" value="YhbC-like, N-terminal domain"/>
    <property type="match status" value="1"/>
</dbReference>
<keyword evidence="1 3" id="KW-0963">Cytoplasm</keyword>
<dbReference type="PANTHER" id="PTHR33867">
    <property type="entry name" value="RIBOSOME MATURATION FACTOR RIMP"/>
    <property type="match status" value="1"/>
</dbReference>